<reference evidence="2 3" key="1">
    <citation type="journal article" date="2019" name="Environ. Microbiol.">
        <title>Species interactions and distinct microbial communities in high Arctic permafrost affected cryosols are associated with the CH4 and CO2 gas fluxes.</title>
        <authorList>
            <person name="Altshuler I."/>
            <person name="Hamel J."/>
            <person name="Turney S."/>
            <person name="Magnuson E."/>
            <person name="Levesque R."/>
            <person name="Greer C."/>
            <person name="Whyte L.G."/>
        </authorList>
    </citation>
    <scope>NUCLEOTIDE SEQUENCE [LARGE SCALE GENOMIC DNA]</scope>
    <source>
        <strain evidence="2 3">S06.C</strain>
    </source>
</reference>
<protein>
    <submittedName>
        <fullName evidence="2">DUF4019 domain-containing protein</fullName>
    </submittedName>
</protein>
<evidence type="ECO:0000313" key="2">
    <source>
        <dbReference type="EMBL" id="TPG23891.1"/>
    </source>
</evidence>
<comment type="caution">
    <text evidence="2">The sequence shown here is derived from an EMBL/GenBank/DDBJ whole genome shotgun (WGS) entry which is preliminary data.</text>
</comment>
<feature type="signal peptide" evidence="1">
    <location>
        <begin position="1"/>
        <end position="23"/>
    </location>
</feature>
<dbReference type="EMBL" id="RCZI01000006">
    <property type="protein sequence ID" value="TPG23891.1"/>
    <property type="molecule type" value="Genomic_DNA"/>
</dbReference>
<name>A0A502DIE8_9BURK</name>
<organism evidence="2 3">
    <name type="scientific">Variovorax guangxiensis</name>
    <dbReference type="NCBI Taxonomy" id="1775474"/>
    <lineage>
        <taxon>Bacteria</taxon>
        <taxon>Pseudomonadati</taxon>
        <taxon>Pseudomonadota</taxon>
        <taxon>Betaproteobacteria</taxon>
        <taxon>Burkholderiales</taxon>
        <taxon>Comamonadaceae</taxon>
        <taxon>Variovorax</taxon>
    </lineage>
</organism>
<evidence type="ECO:0000313" key="3">
    <source>
        <dbReference type="Proteomes" id="UP000319212"/>
    </source>
</evidence>
<dbReference type="OrthoDB" id="8929305at2"/>
<dbReference type="RefSeq" id="WP_140844612.1">
    <property type="nucleotide sequence ID" value="NZ_RCZI01000006.1"/>
</dbReference>
<dbReference type="InterPro" id="IPR025091">
    <property type="entry name" value="DUF4019"/>
</dbReference>
<feature type="chain" id="PRO_5021431004" evidence="1">
    <location>
        <begin position="24"/>
        <end position="144"/>
    </location>
</feature>
<accession>A0A502DIE8</accession>
<sequence length="144" mass="16141">MTRIAKILLTAACLSGWFGFAAAQDVEPSDMVRGGLQAIQMVDQNKVGELWDGAAVAARKRVTRDEFVKQVAAVRNPMGAPQQRTWVAVNRQVVNDTDPDLGGQYVSVEYESRFANKPTVTVRELVSFHLDRDRVWRFSGYVLR</sequence>
<dbReference type="AlphaFoldDB" id="A0A502DIE8"/>
<dbReference type="Proteomes" id="UP000319212">
    <property type="component" value="Unassembled WGS sequence"/>
</dbReference>
<evidence type="ECO:0000256" key="1">
    <source>
        <dbReference type="SAM" id="SignalP"/>
    </source>
</evidence>
<keyword evidence="1" id="KW-0732">Signal</keyword>
<dbReference type="Pfam" id="PF13211">
    <property type="entry name" value="DUF4019"/>
    <property type="match status" value="1"/>
</dbReference>
<proteinExistence type="predicted"/>
<gene>
    <name evidence="2" type="ORF">EAH82_18725</name>
</gene>